<dbReference type="GO" id="GO:0006355">
    <property type="term" value="P:regulation of DNA-templated transcription"/>
    <property type="evidence" value="ECO:0007669"/>
    <property type="project" value="InterPro"/>
</dbReference>
<dbReference type="EMBL" id="QNVT01000011">
    <property type="protein sequence ID" value="REC61994.1"/>
    <property type="molecule type" value="Genomic_DNA"/>
</dbReference>
<dbReference type="InterPro" id="IPR036388">
    <property type="entry name" value="WH-like_DNA-bd_sf"/>
</dbReference>
<name>A0A3D9C8B7_9FLAO</name>
<dbReference type="GO" id="GO:0003677">
    <property type="term" value="F:DNA binding"/>
    <property type="evidence" value="ECO:0007669"/>
    <property type="project" value="UniProtKB-KW"/>
</dbReference>
<keyword evidence="2" id="KW-0238">DNA-binding</keyword>
<evidence type="ECO:0000256" key="2">
    <source>
        <dbReference type="ARBA" id="ARBA00023125"/>
    </source>
</evidence>
<dbReference type="Proteomes" id="UP000256686">
    <property type="component" value="Unassembled WGS sequence"/>
</dbReference>
<dbReference type="AlphaFoldDB" id="A0A3D9C8B7"/>
<dbReference type="Gene3D" id="3.30.450.20">
    <property type="entry name" value="PAS domain"/>
    <property type="match status" value="1"/>
</dbReference>
<dbReference type="PRINTS" id="PR00038">
    <property type="entry name" value="HTHLUXR"/>
</dbReference>
<protein>
    <submittedName>
        <fullName evidence="5">LuxR family transcriptional regulator</fullName>
    </submittedName>
</protein>
<organism evidence="5 6">
    <name type="scientific">Chryseobacterium pennae</name>
    <dbReference type="NCBI Taxonomy" id="2258962"/>
    <lineage>
        <taxon>Bacteria</taxon>
        <taxon>Pseudomonadati</taxon>
        <taxon>Bacteroidota</taxon>
        <taxon>Flavobacteriia</taxon>
        <taxon>Flavobacteriales</taxon>
        <taxon>Weeksellaceae</taxon>
        <taxon>Chryseobacterium group</taxon>
        <taxon>Chryseobacterium</taxon>
    </lineage>
</organism>
<dbReference type="PANTHER" id="PTHR44688:SF16">
    <property type="entry name" value="DNA-BINDING TRANSCRIPTIONAL ACTIVATOR DEVR_DOSR"/>
    <property type="match status" value="1"/>
</dbReference>
<dbReference type="Gene3D" id="1.10.10.10">
    <property type="entry name" value="Winged helix-like DNA-binding domain superfamily/Winged helix DNA-binding domain"/>
    <property type="match status" value="1"/>
</dbReference>
<evidence type="ECO:0000259" key="4">
    <source>
        <dbReference type="PROSITE" id="PS50043"/>
    </source>
</evidence>
<accession>A0A3D9C8B7</accession>
<sequence>MDKLNTITSNKFLKLKTNSTENTDYLGLYSNTIENIRRFAISPFFWIIISNREQKTQLVSDNIGDFTPFPKSDWISSEFDFFINLFHPEDRSFLLAAFEFAVDKYFGIDEDTRNATTVNIYGRMLNKDNDYRWILLQSPQLCINQYDQIDSTLNVIFDLQNFKFEQLPLISIITPDIKETQYYKGKNNSIEKNEMELEVPYITKREKEILRLISQGFTTPEIAKKLFISYSTVENHKSNLRKKTGTKTSSALIAFVIRYNLLLI</sequence>
<dbReference type="Pfam" id="PF00196">
    <property type="entry name" value="GerE"/>
    <property type="match status" value="1"/>
</dbReference>
<comment type="caution">
    <text evidence="5">The sequence shown here is derived from an EMBL/GenBank/DDBJ whole genome shotgun (WGS) entry which is preliminary data.</text>
</comment>
<dbReference type="PROSITE" id="PS00622">
    <property type="entry name" value="HTH_LUXR_1"/>
    <property type="match status" value="1"/>
</dbReference>
<dbReference type="InterPro" id="IPR000792">
    <property type="entry name" value="Tscrpt_reg_LuxR_C"/>
</dbReference>
<dbReference type="PANTHER" id="PTHR44688">
    <property type="entry name" value="DNA-BINDING TRANSCRIPTIONAL ACTIVATOR DEVR_DOSR"/>
    <property type="match status" value="1"/>
</dbReference>
<evidence type="ECO:0000256" key="1">
    <source>
        <dbReference type="ARBA" id="ARBA00023015"/>
    </source>
</evidence>
<dbReference type="RefSeq" id="WP_115971249.1">
    <property type="nucleotide sequence ID" value="NZ_QNVT01000011.1"/>
</dbReference>
<keyword evidence="1" id="KW-0805">Transcription regulation</keyword>
<dbReference type="InterPro" id="IPR016032">
    <property type="entry name" value="Sig_transdc_resp-reg_C-effctor"/>
</dbReference>
<dbReference type="SUPFAM" id="SSF46894">
    <property type="entry name" value="C-terminal effector domain of the bipartite response regulators"/>
    <property type="match status" value="1"/>
</dbReference>
<evidence type="ECO:0000313" key="5">
    <source>
        <dbReference type="EMBL" id="REC61994.1"/>
    </source>
</evidence>
<gene>
    <name evidence="5" type="ORF">DRF65_13280</name>
</gene>
<keyword evidence="6" id="KW-1185">Reference proteome</keyword>
<keyword evidence="3" id="KW-0804">Transcription</keyword>
<evidence type="ECO:0000313" key="6">
    <source>
        <dbReference type="Proteomes" id="UP000256686"/>
    </source>
</evidence>
<evidence type="ECO:0000256" key="3">
    <source>
        <dbReference type="ARBA" id="ARBA00023163"/>
    </source>
</evidence>
<dbReference type="SMART" id="SM00421">
    <property type="entry name" value="HTH_LUXR"/>
    <property type="match status" value="1"/>
</dbReference>
<feature type="domain" description="HTH luxR-type" evidence="4">
    <location>
        <begin position="195"/>
        <end position="260"/>
    </location>
</feature>
<dbReference type="CDD" id="cd06170">
    <property type="entry name" value="LuxR_C_like"/>
    <property type="match status" value="1"/>
</dbReference>
<dbReference type="PROSITE" id="PS50043">
    <property type="entry name" value="HTH_LUXR_2"/>
    <property type="match status" value="1"/>
</dbReference>
<reference evidence="6" key="1">
    <citation type="submission" date="2018-06" db="EMBL/GenBank/DDBJ databases">
        <authorList>
            <person name="Lum Nde A."/>
            <person name="Hugo C."/>
        </authorList>
    </citation>
    <scope>NUCLEOTIDE SEQUENCE [LARGE SCALE GENOMIC DNA]</scope>
    <source>
        <strain evidence="6">1_F178</strain>
    </source>
</reference>
<proteinExistence type="predicted"/>